<keyword evidence="3" id="KW-1185">Reference proteome</keyword>
<feature type="non-terminal residue" evidence="2">
    <location>
        <position position="645"/>
    </location>
</feature>
<dbReference type="Proteomes" id="UP001596409">
    <property type="component" value="Unassembled WGS sequence"/>
</dbReference>
<dbReference type="EMBL" id="JBHSYM010000015">
    <property type="protein sequence ID" value="MFC7011582.1"/>
    <property type="molecule type" value="Genomic_DNA"/>
</dbReference>
<evidence type="ECO:0000313" key="3">
    <source>
        <dbReference type="Proteomes" id="UP001596409"/>
    </source>
</evidence>
<feature type="region of interest" description="Disordered" evidence="1">
    <location>
        <begin position="242"/>
        <end position="277"/>
    </location>
</feature>
<name>A0ABW2DWY4_9ACTN</name>
<comment type="caution">
    <text evidence="2">The sequence shown here is derived from an EMBL/GenBank/DDBJ whole genome shotgun (WGS) entry which is preliminary data.</text>
</comment>
<accession>A0ABW2DWY4</accession>
<protein>
    <submittedName>
        <fullName evidence="2">Uncharacterized protein</fullName>
    </submittedName>
</protein>
<evidence type="ECO:0000256" key="1">
    <source>
        <dbReference type="SAM" id="MobiDB-lite"/>
    </source>
</evidence>
<gene>
    <name evidence="2" type="ORF">ACFQMH_07600</name>
</gene>
<evidence type="ECO:0000313" key="2">
    <source>
        <dbReference type="EMBL" id="MFC7011582.1"/>
    </source>
</evidence>
<organism evidence="2 3">
    <name type="scientific">Streptomyces viridiviolaceus</name>
    <dbReference type="NCBI Taxonomy" id="68282"/>
    <lineage>
        <taxon>Bacteria</taxon>
        <taxon>Bacillati</taxon>
        <taxon>Actinomycetota</taxon>
        <taxon>Actinomycetes</taxon>
        <taxon>Kitasatosporales</taxon>
        <taxon>Streptomycetaceae</taxon>
        <taxon>Streptomyces</taxon>
    </lineage>
</organism>
<reference evidence="3" key="1">
    <citation type="journal article" date="2019" name="Int. J. Syst. Evol. Microbiol.">
        <title>The Global Catalogue of Microorganisms (GCM) 10K type strain sequencing project: providing services to taxonomists for standard genome sequencing and annotation.</title>
        <authorList>
            <consortium name="The Broad Institute Genomics Platform"/>
            <consortium name="The Broad Institute Genome Sequencing Center for Infectious Disease"/>
            <person name="Wu L."/>
            <person name="Ma J."/>
        </authorList>
    </citation>
    <scope>NUCLEOTIDE SEQUENCE [LARGE SCALE GENOMIC DNA]</scope>
    <source>
        <strain evidence="3">JCM 4855</strain>
    </source>
</reference>
<proteinExistence type="predicted"/>
<dbReference type="RefSeq" id="WP_385868859.1">
    <property type="nucleotide sequence ID" value="NZ_JBHSYM010000015.1"/>
</dbReference>
<sequence>MPRSTRTDLFTFLRQQRTRVTFGVVADWLEQHAGLTLDEQQLEPLRQEYLAVERSRLGDPIPPGLRTSGVAVNRRDEAQRFYAEFGHLEPLRNWRRGLQDYLENLRRRLAEGTLEQSTIDWWESVGIRWNASDVLRAMAAYVSQRNSDAPLTVEDIRSVPMPGTGVVVDVAHWISTLSRIPRNAVTYRQRNQMEELFGRAWGRQIIASIGTRRRAFDRGVGRQAEAPAEPVDAMDVDVPEMPERTAPQQPVPPADGMQTDGVPEQAGPSRAAGEVPDATHPYDALVDWFTQEASREDGAADAGSSQVTWDTEPFLRDIYASFAGGQDGGSGPAGLLRSWPPAREADFEGVDTWLADITPEPQQDPAQPGPSHNAEDSLPQTATHGAATGVEAEVARQRADQLWRSRPWFTEPDAVPAQGHPDSGLDDARKGLLSYWLEVQESVVRPERVLTYGAVADHVVRRWGVRLGRAQVASLHHEYRQHFPVPAHRFGRNGYHTEHIATAWDFYRTHGHLETPASLRSEERLQKLTQYLNRALRTTDTFEKTPQSLVHWWESIGMRWSTESMLIAVRNATGVADPHVLNAPPPDAEIRSVRAHPSSPVTVDLALWRETLRHAAPRAILHVRKLIGEAWLPAPWAEETEAGAG</sequence>
<feature type="region of interest" description="Disordered" evidence="1">
    <location>
        <begin position="358"/>
        <end position="380"/>
    </location>
</feature>